<name>A0ABP3LHM3_9BURK</name>
<comment type="caution">
    <text evidence="2">The sequence shown here is derived from an EMBL/GenBank/DDBJ whole genome shotgun (WGS) entry which is preliminary data.</text>
</comment>
<accession>A0ABP3LHM3</accession>
<reference evidence="3" key="1">
    <citation type="journal article" date="2019" name="Int. J. Syst. Evol. Microbiol.">
        <title>The Global Catalogue of Microorganisms (GCM) 10K type strain sequencing project: providing services to taxonomists for standard genome sequencing and annotation.</title>
        <authorList>
            <consortium name="The Broad Institute Genomics Platform"/>
            <consortium name="The Broad Institute Genome Sequencing Center for Infectious Disease"/>
            <person name="Wu L."/>
            <person name="Ma J."/>
        </authorList>
    </citation>
    <scope>NUCLEOTIDE SEQUENCE [LARGE SCALE GENOMIC DNA]</scope>
    <source>
        <strain evidence="3">JCM 14330</strain>
    </source>
</reference>
<dbReference type="InterPro" id="IPR015168">
    <property type="entry name" value="SsuA/THI5"/>
</dbReference>
<dbReference type="Gene3D" id="3.40.190.10">
    <property type="entry name" value="Periplasmic binding protein-like II"/>
    <property type="match status" value="2"/>
</dbReference>
<organism evidence="2 3">
    <name type="scientific">Pigmentiphaga daeguensis</name>
    <dbReference type="NCBI Taxonomy" id="414049"/>
    <lineage>
        <taxon>Bacteria</taxon>
        <taxon>Pseudomonadati</taxon>
        <taxon>Pseudomonadota</taxon>
        <taxon>Betaproteobacteria</taxon>
        <taxon>Burkholderiales</taxon>
        <taxon>Alcaligenaceae</taxon>
        <taxon>Pigmentiphaga</taxon>
    </lineage>
</organism>
<evidence type="ECO:0000313" key="3">
    <source>
        <dbReference type="Proteomes" id="UP001501706"/>
    </source>
</evidence>
<feature type="domain" description="SsuA/THI5-like" evidence="1">
    <location>
        <begin position="1"/>
        <end position="138"/>
    </location>
</feature>
<dbReference type="Pfam" id="PF09084">
    <property type="entry name" value="NMT1"/>
    <property type="match status" value="1"/>
</dbReference>
<dbReference type="Proteomes" id="UP001501706">
    <property type="component" value="Unassembled WGS sequence"/>
</dbReference>
<gene>
    <name evidence="2" type="ORF">GCM10009097_17090</name>
</gene>
<dbReference type="SUPFAM" id="SSF53850">
    <property type="entry name" value="Periplasmic binding protein-like II"/>
    <property type="match status" value="1"/>
</dbReference>
<sequence>MVLDGSPIKTIADLKGKTIGINGARSSAEIWARLALKKHGLNPQRDVKWVALPFPSQGEAVRAGKLDIGAFPQPFAAFEEKRGGMRTVFTSTDGIGQQEDLMLLLVKEEFAAKHPAALRAFLADLVKATDFYVNRPRESHQQLIDAKFVNIPLDVSLGMRKYLHPLDGKVDMDSMRRMVKELKDFGYMDDLDPAKVVDMSYLPK</sequence>
<dbReference type="EMBL" id="BAAAEN010000005">
    <property type="protein sequence ID" value="GAA0501069.1"/>
    <property type="molecule type" value="Genomic_DNA"/>
</dbReference>
<evidence type="ECO:0000259" key="1">
    <source>
        <dbReference type="Pfam" id="PF09084"/>
    </source>
</evidence>
<evidence type="ECO:0000313" key="2">
    <source>
        <dbReference type="EMBL" id="GAA0501069.1"/>
    </source>
</evidence>
<dbReference type="PANTHER" id="PTHR30024:SF45">
    <property type="entry name" value="ABC TRANSPORTER SUBSTRATE-BINDING PROTEIN"/>
    <property type="match status" value="1"/>
</dbReference>
<proteinExistence type="predicted"/>
<keyword evidence="3" id="KW-1185">Reference proteome</keyword>
<protein>
    <recommendedName>
        <fullName evidence="1">SsuA/THI5-like domain-containing protein</fullName>
    </recommendedName>
</protein>
<dbReference type="PANTHER" id="PTHR30024">
    <property type="entry name" value="ALIPHATIC SULFONATES-BINDING PROTEIN-RELATED"/>
    <property type="match status" value="1"/>
</dbReference>